<protein>
    <submittedName>
        <fullName evidence="2">DDB1- and CUL4-associated factor 10 isoform X1</fullName>
    </submittedName>
</protein>
<dbReference type="Proteomes" id="UP001166674">
    <property type="component" value="Unassembled WGS sequence"/>
</dbReference>
<dbReference type="EMBL" id="JAATJV010321352">
    <property type="protein sequence ID" value="MBZ3878327.1"/>
    <property type="molecule type" value="Genomic_DNA"/>
</dbReference>
<dbReference type="AlphaFoldDB" id="A0AA41SZW4"/>
<name>A0AA41SZW4_SCICA</name>
<gene>
    <name evidence="2" type="ORF">SUZIE_147400</name>
</gene>
<keyword evidence="3" id="KW-1185">Reference proteome</keyword>
<evidence type="ECO:0000313" key="2">
    <source>
        <dbReference type="EMBL" id="MBZ3878327.1"/>
    </source>
</evidence>
<feature type="region of interest" description="Disordered" evidence="1">
    <location>
        <begin position="1"/>
        <end position="36"/>
    </location>
</feature>
<sequence>MFPFGPRSPGWDVAAGAEEPAPHGEQAAAARPPSPAALLVPAQPGLTRPFLRQPPGDLAALAFRLCSQSRVR</sequence>
<organism evidence="2 3">
    <name type="scientific">Sciurus carolinensis</name>
    <name type="common">Eastern gray squirrel</name>
    <dbReference type="NCBI Taxonomy" id="30640"/>
    <lineage>
        <taxon>Eukaryota</taxon>
        <taxon>Metazoa</taxon>
        <taxon>Chordata</taxon>
        <taxon>Craniata</taxon>
        <taxon>Vertebrata</taxon>
        <taxon>Euteleostomi</taxon>
        <taxon>Mammalia</taxon>
        <taxon>Eutheria</taxon>
        <taxon>Euarchontoglires</taxon>
        <taxon>Glires</taxon>
        <taxon>Rodentia</taxon>
        <taxon>Sciuromorpha</taxon>
        <taxon>Sciuridae</taxon>
        <taxon>Sciurinae</taxon>
        <taxon>Sciurini</taxon>
        <taxon>Sciurus</taxon>
    </lineage>
</organism>
<feature type="compositionally biased region" description="Low complexity" evidence="1">
    <location>
        <begin position="14"/>
        <end position="36"/>
    </location>
</feature>
<reference evidence="2" key="1">
    <citation type="submission" date="2020-03" db="EMBL/GenBank/DDBJ databases">
        <title>Studies in the Genomics of Life Span.</title>
        <authorList>
            <person name="Glass D."/>
        </authorList>
    </citation>
    <scope>NUCLEOTIDE SEQUENCE</scope>
    <source>
        <strain evidence="2">SUZIE</strain>
        <tissue evidence="2">Muscle</tissue>
    </source>
</reference>
<proteinExistence type="predicted"/>
<accession>A0AA41SZW4</accession>
<comment type="caution">
    <text evidence="2">The sequence shown here is derived from an EMBL/GenBank/DDBJ whole genome shotgun (WGS) entry which is preliminary data.</text>
</comment>
<evidence type="ECO:0000313" key="3">
    <source>
        <dbReference type="Proteomes" id="UP001166674"/>
    </source>
</evidence>
<evidence type="ECO:0000256" key="1">
    <source>
        <dbReference type="SAM" id="MobiDB-lite"/>
    </source>
</evidence>